<gene>
    <name evidence="2" type="ORF">GQR42_06265</name>
</gene>
<evidence type="ECO:0000313" key="2">
    <source>
        <dbReference type="EMBL" id="QGZ89242.1"/>
    </source>
</evidence>
<dbReference type="AlphaFoldDB" id="A0A857D0T8"/>
<dbReference type="InterPro" id="IPR036397">
    <property type="entry name" value="RNaseH_sf"/>
</dbReference>
<dbReference type="Pfam" id="PF13358">
    <property type="entry name" value="DDE_3"/>
    <property type="match status" value="1"/>
</dbReference>
<dbReference type="InterPro" id="IPR038717">
    <property type="entry name" value="Tc1-like_DDE_dom"/>
</dbReference>
<evidence type="ECO:0000313" key="3">
    <source>
        <dbReference type="Proteomes" id="UP000438345"/>
    </source>
</evidence>
<protein>
    <recommendedName>
        <fullName evidence="1">Tc1-like transposase DDE domain-containing protein</fullName>
    </recommendedName>
</protein>
<dbReference type="EMBL" id="CP046973">
    <property type="protein sequence ID" value="QGZ89242.1"/>
    <property type="molecule type" value="Genomic_DNA"/>
</dbReference>
<dbReference type="Proteomes" id="UP000438345">
    <property type="component" value="Chromosome"/>
</dbReference>
<proteinExistence type="predicted"/>
<evidence type="ECO:0000259" key="1">
    <source>
        <dbReference type="Pfam" id="PF13358"/>
    </source>
</evidence>
<feature type="domain" description="Tc1-like transposase DDE" evidence="1">
    <location>
        <begin position="5"/>
        <end position="44"/>
    </location>
</feature>
<sequence length="70" mass="8337">MIIPENIILLFPPPYCPELNPIERVWEELKKESKWSCFKTLEELEVKVDELFKKLAPPEGCFSHRIFLHP</sequence>
<dbReference type="Gene3D" id="3.30.420.10">
    <property type="entry name" value="Ribonuclease H-like superfamily/Ribonuclease H"/>
    <property type="match status" value="1"/>
</dbReference>
<reference evidence="2 3" key="1">
    <citation type="submission" date="2019-12" db="EMBL/GenBank/DDBJ databases">
        <title>Complete genome sequence of Microcystis aeruginosa strain FD4.</title>
        <authorList>
            <person name="Urakawa H."/>
        </authorList>
    </citation>
    <scope>NUCLEOTIDE SEQUENCE [LARGE SCALE GENOMIC DNA]</scope>
    <source>
        <strain evidence="2 3">FD4</strain>
    </source>
</reference>
<name>A0A857D0T8_MICAE</name>
<organism evidence="2 3">
    <name type="scientific">Microcystis aeruginosa FD4</name>
    <dbReference type="NCBI Taxonomy" id="2686288"/>
    <lineage>
        <taxon>Bacteria</taxon>
        <taxon>Bacillati</taxon>
        <taxon>Cyanobacteriota</taxon>
        <taxon>Cyanophyceae</taxon>
        <taxon>Oscillatoriophycideae</taxon>
        <taxon>Chroococcales</taxon>
        <taxon>Microcystaceae</taxon>
        <taxon>Microcystis</taxon>
    </lineage>
</organism>
<dbReference type="GO" id="GO:0003676">
    <property type="term" value="F:nucleic acid binding"/>
    <property type="evidence" value="ECO:0007669"/>
    <property type="project" value="InterPro"/>
</dbReference>
<accession>A0A857D0T8</accession>